<dbReference type="InParanoid" id="E3NUC2"/>
<dbReference type="HOGENOM" id="CLU_1082748_0_0_1"/>
<dbReference type="InterPro" id="IPR036770">
    <property type="entry name" value="Ankyrin_rpt-contain_sf"/>
</dbReference>
<dbReference type="SMART" id="SM00248">
    <property type="entry name" value="ANK"/>
    <property type="match status" value="5"/>
</dbReference>
<dbReference type="OrthoDB" id="6084525at2759"/>
<dbReference type="PANTHER" id="PTHR24116:SF0">
    <property type="entry name" value="KINASE D-INTERACTING SUBSTRATE OF 220 KDA"/>
    <property type="match status" value="1"/>
</dbReference>
<evidence type="ECO:0000256" key="1">
    <source>
        <dbReference type="PROSITE-ProRule" id="PRU00023"/>
    </source>
</evidence>
<reference evidence="2" key="1">
    <citation type="submission" date="2007-07" db="EMBL/GenBank/DDBJ databases">
        <title>PCAP assembly of the Caenorhabditis remanei genome.</title>
        <authorList>
            <consortium name="The Caenorhabditis remanei Sequencing Consortium"/>
            <person name="Wilson R.K."/>
        </authorList>
    </citation>
    <scope>NUCLEOTIDE SEQUENCE [LARGE SCALE GENOMIC DNA]</scope>
    <source>
        <strain evidence="2">PB4641</strain>
    </source>
</reference>
<dbReference type="EMBL" id="DS270488">
    <property type="protein sequence ID" value="EFO94333.1"/>
    <property type="molecule type" value="Genomic_DNA"/>
</dbReference>
<organism evidence="3">
    <name type="scientific">Caenorhabditis remanei</name>
    <name type="common">Caenorhabditis vulgaris</name>
    <dbReference type="NCBI Taxonomy" id="31234"/>
    <lineage>
        <taxon>Eukaryota</taxon>
        <taxon>Metazoa</taxon>
        <taxon>Ecdysozoa</taxon>
        <taxon>Nematoda</taxon>
        <taxon>Chromadorea</taxon>
        <taxon>Rhabditida</taxon>
        <taxon>Rhabditina</taxon>
        <taxon>Rhabditomorpha</taxon>
        <taxon>Rhabditoidea</taxon>
        <taxon>Rhabditidae</taxon>
        <taxon>Peloderinae</taxon>
        <taxon>Caenorhabditis</taxon>
    </lineage>
</organism>
<protein>
    <submittedName>
        <fullName evidence="2">Uncharacterized protein</fullName>
    </submittedName>
</protein>
<dbReference type="Proteomes" id="UP000008281">
    <property type="component" value="Unassembled WGS sequence"/>
</dbReference>
<dbReference type="eggNOG" id="KOG0502">
    <property type="taxonomic scope" value="Eukaryota"/>
</dbReference>
<dbReference type="GO" id="GO:0019887">
    <property type="term" value="F:protein kinase regulator activity"/>
    <property type="evidence" value="ECO:0007669"/>
    <property type="project" value="TreeGrafter"/>
</dbReference>
<feature type="repeat" description="ANK" evidence="1">
    <location>
        <begin position="127"/>
        <end position="159"/>
    </location>
</feature>
<dbReference type="SUPFAM" id="SSF48403">
    <property type="entry name" value="Ankyrin repeat"/>
    <property type="match status" value="1"/>
</dbReference>
<proteinExistence type="predicted"/>
<feature type="repeat" description="ANK" evidence="1">
    <location>
        <begin position="28"/>
        <end position="60"/>
    </location>
</feature>
<dbReference type="InterPro" id="IPR002110">
    <property type="entry name" value="Ankyrin_rpt"/>
</dbReference>
<dbReference type="STRING" id="31234.E3NUC2"/>
<dbReference type="PROSITE" id="PS50297">
    <property type="entry name" value="ANK_REP_REGION"/>
    <property type="match status" value="2"/>
</dbReference>
<dbReference type="GO" id="GO:0030165">
    <property type="term" value="F:PDZ domain binding"/>
    <property type="evidence" value="ECO:0007669"/>
    <property type="project" value="TreeGrafter"/>
</dbReference>
<evidence type="ECO:0000313" key="3">
    <source>
        <dbReference type="Proteomes" id="UP000008281"/>
    </source>
</evidence>
<keyword evidence="1" id="KW-0040">ANK repeat</keyword>
<accession>E3NUC2</accession>
<keyword evidence="3" id="KW-1185">Reference proteome</keyword>
<dbReference type="PROSITE" id="PS50088">
    <property type="entry name" value="ANK_REPEAT"/>
    <property type="match status" value="3"/>
</dbReference>
<dbReference type="AlphaFoldDB" id="E3NUC2"/>
<dbReference type="OMA" id="IGIGHGC"/>
<dbReference type="InterPro" id="IPR052771">
    <property type="entry name" value="Neurotrophin_sig_adaptor"/>
</dbReference>
<dbReference type="FunFam" id="1.25.40.20:FF:000381">
    <property type="entry name" value="KiDINs220 (Vertebrate scaffold protein) homolog"/>
    <property type="match status" value="1"/>
</dbReference>
<gene>
    <name evidence="2" type="ORF">CRE_20657</name>
</gene>
<dbReference type="Gene3D" id="1.25.40.20">
    <property type="entry name" value="Ankyrin repeat-containing domain"/>
    <property type="match status" value="1"/>
</dbReference>
<name>E3NUC2_CAERE</name>
<sequence>MLATRGNFIQVVDLLLTREPNVNVADQNGLTALGMAARDGYADICESLINSGAFVNQCDRFGNWILTSAVRSGNAAIVRMVLDKFADINCQDSEKRTPLHLAIDKSFNDIAYILLEKKPNLELKNKDGETPLLRAAKCRHVHLCTYLMSFGAKLAAVDNCGDNALHLALRARSRRLTQALLCKFSFVFPFSYFFSSANPSDSRLLYRPNKLGQTPYSIDLSNPQPILPLIFGPIDAEDKMDTAMGYDVYSNVLADIG</sequence>
<dbReference type="Pfam" id="PF12796">
    <property type="entry name" value="Ank_2"/>
    <property type="match status" value="2"/>
</dbReference>
<evidence type="ECO:0000313" key="2">
    <source>
        <dbReference type="EMBL" id="EFO94333.1"/>
    </source>
</evidence>
<dbReference type="PANTHER" id="PTHR24116">
    <property type="entry name" value="KINASE D-INTERACTING SUBSTRATE OF 220 KDA"/>
    <property type="match status" value="1"/>
</dbReference>
<feature type="repeat" description="ANK" evidence="1">
    <location>
        <begin position="94"/>
        <end position="126"/>
    </location>
</feature>